<dbReference type="Proteomes" id="UP001056120">
    <property type="component" value="Linkage Group LG12"/>
</dbReference>
<evidence type="ECO:0000313" key="2">
    <source>
        <dbReference type="Proteomes" id="UP001056120"/>
    </source>
</evidence>
<reference evidence="2" key="1">
    <citation type="journal article" date="2022" name="Mol. Ecol. Resour.">
        <title>The genomes of chicory, endive, great burdock and yacon provide insights into Asteraceae palaeo-polyploidization history and plant inulin production.</title>
        <authorList>
            <person name="Fan W."/>
            <person name="Wang S."/>
            <person name="Wang H."/>
            <person name="Wang A."/>
            <person name="Jiang F."/>
            <person name="Liu H."/>
            <person name="Zhao H."/>
            <person name="Xu D."/>
            <person name="Zhang Y."/>
        </authorList>
    </citation>
    <scope>NUCLEOTIDE SEQUENCE [LARGE SCALE GENOMIC DNA]</scope>
    <source>
        <strain evidence="2">cv. Yunnan</strain>
    </source>
</reference>
<gene>
    <name evidence="1" type="ORF">L1987_39223</name>
</gene>
<protein>
    <submittedName>
        <fullName evidence="1">Uncharacterized protein</fullName>
    </submittedName>
</protein>
<comment type="caution">
    <text evidence="1">The sequence shown here is derived from an EMBL/GenBank/DDBJ whole genome shotgun (WGS) entry which is preliminary data.</text>
</comment>
<keyword evidence="2" id="KW-1185">Reference proteome</keyword>
<name>A0ACB9HMK9_9ASTR</name>
<accession>A0ACB9HMK9</accession>
<organism evidence="1 2">
    <name type="scientific">Smallanthus sonchifolius</name>
    <dbReference type="NCBI Taxonomy" id="185202"/>
    <lineage>
        <taxon>Eukaryota</taxon>
        <taxon>Viridiplantae</taxon>
        <taxon>Streptophyta</taxon>
        <taxon>Embryophyta</taxon>
        <taxon>Tracheophyta</taxon>
        <taxon>Spermatophyta</taxon>
        <taxon>Magnoliopsida</taxon>
        <taxon>eudicotyledons</taxon>
        <taxon>Gunneridae</taxon>
        <taxon>Pentapetalae</taxon>
        <taxon>asterids</taxon>
        <taxon>campanulids</taxon>
        <taxon>Asterales</taxon>
        <taxon>Asteraceae</taxon>
        <taxon>Asteroideae</taxon>
        <taxon>Heliantheae alliance</taxon>
        <taxon>Millerieae</taxon>
        <taxon>Smallanthus</taxon>
    </lineage>
</organism>
<dbReference type="EMBL" id="CM042029">
    <property type="protein sequence ID" value="KAI3796548.1"/>
    <property type="molecule type" value="Genomic_DNA"/>
</dbReference>
<reference evidence="1 2" key="2">
    <citation type="journal article" date="2022" name="Mol. Ecol. Resour.">
        <title>The genomes of chicory, endive, great burdock and yacon provide insights into Asteraceae paleo-polyploidization history and plant inulin production.</title>
        <authorList>
            <person name="Fan W."/>
            <person name="Wang S."/>
            <person name="Wang H."/>
            <person name="Wang A."/>
            <person name="Jiang F."/>
            <person name="Liu H."/>
            <person name="Zhao H."/>
            <person name="Xu D."/>
            <person name="Zhang Y."/>
        </authorList>
    </citation>
    <scope>NUCLEOTIDE SEQUENCE [LARGE SCALE GENOMIC DNA]</scope>
    <source>
        <strain evidence="2">cv. Yunnan</strain>
        <tissue evidence="1">Leaves</tissue>
    </source>
</reference>
<sequence length="173" mass="19683">MSNGVYNSIEHRATVNAMKERISLAMFFNPKLEADVGPAKSLLTNTGDPPLYKTLVMEQYLKDFFSRKLNGKTFLERMKIKNYDEIQFINRPLGLKMAVAGYGYGYFVKLRKNSYILFDTQKEITKKHCPTSLIGFLYVHHGVVGINVGLRRAGTLDAKGYESRSRDQSVSSR</sequence>
<proteinExistence type="predicted"/>
<evidence type="ECO:0000313" key="1">
    <source>
        <dbReference type="EMBL" id="KAI3796548.1"/>
    </source>
</evidence>